<evidence type="ECO:0000313" key="2">
    <source>
        <dbReference type="EMBL" id="KKM03310.1"/>
    </source>
</evidence>
<evidence type="ECO:0000259" key="1">
    <source>
        <dbReference type="Pfam" id="PF08241"/>
    </source>
</evidence>
<dbReference type="GO" id="GO:0008757">
    <property type="term" value="F:S-adenosylmethionine-dependent methyltransferase activity"/>
    <property type="evidence" value="ECO:0007669"/>
    <property type="project" value="InterPro"/>
</dbReference>
<dbReference type="CDD" id="cd02440">
    <property type="entry name" value="AdoMet_MTases"/>
    <property type="match status" value="1"/>
</dbReference>
<dbReference type="SUPFAM" id="SSF53335">
    <property type="entry name" value="S-adenosyl-L-methionine-dependent methyltransferases"/>
    <property type="match status" value="1"/>
</dbReference>
<dbReference type="EMBL" id="LAZR01016714">
    <property type="protein sequence ID" value="KKM03310.1"/>
    <property type="molecule type" value="Genomic_DNA"/>
</dbReference>
<comment type="caution">
    <text evidence="2">The sequence shown here is derived from an EMBL/GenBank/DDBJ whole genome shotgun (WGS) entry which is preliminary data.</text>
</comment>
<dbReference type="InterPro" id="IPR013216">
    <property type="entry name" value="Methyltransf_11"/>
</dbReference>
<dbReference type="Pfam" id="PF08241">
    <property type="entry name" value="Methyltransf_11"/>
    <property type="match status" value="1"/>
</dbReference>
<feature type="domain" description="Methyltransferase type 11" evidence="1">
    <location>
        <begin position="62"/>
        <end position="162"/>
    </location>
</feature>
<gene>
    <name evidence="2" type="ORF">LCGC14_1775730</name>
</gene>
<proteinExistence type="predicted"/>
<dbReference type="AlphaFoldDB" id="A0A0F9GWX9"/>
<name>A0A0F9GWX9_9ZZZZ</name>
<dbReference type="Gene3D" id="3.40.50.150">
    <property type="entry name" value="Vaccinia Virus protein VP39"/>
    <property type="match status" value="1"/>
</dbReference>
<protein>
    <recommendedName>
        <fullName evidence="1">Methyltransferase type 11 domain-containing protein</fullName>
    </recommendedName>
</protein>
<feature type="non-terminal residue" evidence="2">
    <location>
        <position position="229"/>
    </location>
</feature>
<sequence>MSERNKIAKNKNESKNTRLPIAEEFSRFRFGRDALAHVTRYMFIAEALIKMSRRMKRPLTILDIGCGDAYPMRVLQATYKVKKSDVIGRYVGFDIDDVRLSKTSKTFPASINSQFVCGDITDGDLKQFLTNEFDVIICLEVLEHVLPKFVPVVLSEINRICSNKVFISTPNMTGGTGKIPEDHIKEWDTKELQAEMMSAGLQIKKKIGTFCNLNKVRKIAKTNNQTALL</sequence>
<organism evidence="2">
    <name type="scientific">marine sediment metagenome</name>
    <dbReference type="NCBI Taxonomy" id="412755"/>
    <lineage>
        <taxon>unclassified sequences</taxon>
        <taxon>metagenomes</taxon>
        <taxon>ecological metagenomes</taxon>
    </lineage>
</organism>
<reference evidence="2" key="1">
    <citation type="journal article" date="2015" name="Nature">
        <title>Complex archaea that bridge the gap between prokaryotes and eukaryotes.</title>
        <authorList>
            <person name="Spang A."/>
            <person name="Saw J.H."/>
            <person name="Jorgensen S.L."/>
            <person name="Zaremba-Niedzwiedzka K."/>
            <person name="Martijn J."/>
            <person name="Lind A.E."/>
            <person name="van Eijk R."/>
            <person name="Schleper C."/>
            <person name="Guy L."/>
            <person name="Ettema T.J."/>
        </authorList>
    </citation>
    <scope>NUCLEOTIDE SEQUENCE</scope>
</reference>
<accession>A0A0F9GWX9</accession>
<dbReference type="InterPro" id="IPR029063">
    <property type="entry name" value="SAM-dependent_MTases_sf"/>
</dbReference>